<proteinExistence type="predicted"/>
<name>S3YCR9_BACSE</name>
<gene>
    <name evidence="1" type="ORF">HMPREF1181_02069</name>
</gene>
<dbReference type="Proteomes" id="UP000014614">
    <property type="component" value="Unassembled WGS sequence"/>
</dbReference>
<dbReference type="EMBL" id="ATFP01000026">
    <property type="protein sequence ID" value="EPH20116.1"/>
    <property type="molecule type" value="Genomic_DNA"/>
</dbReference>
<protein>
    <recommendedName>
        <fullName evidence="2">YubB ferredoxin-like domain-containing protein</fullName>
    </recommendedName>
</protein>
<dbReference type="AlphaFoldDB" id="S3YCR9"/>
<evidence type="ECO:0008006" key="2">
    <source>
        <dbReference type="Google" id="ProtNLM"/>
    </source>
</evidence>
<sequence length="193" mass="23103">MPNWCDCTYKCVGVLKEVRSLHKVLKYIDKRKTSIIKNSLGKWWLGNLVVKLGGNWKKYRYRSEITYYELDGNILTICQNTAWCEQEGVREIIEEKFPSIRVYYREKKCECGVYYTNDARDEYFPERYYLDSYNDDSEYFTTIKEATVYVSEIMGKDVKPDKKAIGEALDEYMEEQNDEDVRYSFHEFTVMDE</sequence>
<dbReference type="PATRIC" id="fig|1073351.3.peg.2070"/>
<evidence type="ECO:0000313" key="1">
    <source>
        <dbReference type="EMBL" id="EPH20116.1"/>
    </source>
</evidence>
<reference evidence="1" key="1">
    <citation type="submission" date="2013-05" db="EMBL/GenBank/DDBJ databases">
        <title>The Genome Sequence of Bacteroides stercoris CC31F.</title>
        <authorList>
            <consortium name="The Broad Institute Genomics Platform"/>
            <person name="Earl A."/>
            <person name="Ward D."/>
            <person name="Feldgarden M."/>
            <person name="Gevers D."/>
            <person name="Oliphant K."/>
            <person name="Allen-Vercoe E."/>
            <person name="Walker B."/>
            <person name="Young S."/>
            <person name="Zeng Q."/>
            <person name="Gargeya S."/>
            <person name="Fitzgerald M."/>
            <person name="Haas B."/>
            <person name="Abouelleil A."/>
            <person name="Allen A.W."/>
            <person name="Alvarado L."/>
            <person name="Arachchi H.M."/>
            <person name="Berlin A.M."/>
            <person name="Chapman S.B."/>
            <person name="Gainer-Dewar J."/>
            <person name="Goldberg J."/>
            <person name="Griggs A."/>
            <person name="Gujja S."/>
            <person name="Hansen M."/>
            <person name="Howarth C."/>
            <person name="Imamovic A."/>
            <person name="Ireland A."/>
            <person name="Larimer J."/>
            <person name="McCowan C."/>
            <person name="Murphy C."/>
            <person name="Pearson M."/>
            <person name="Poon T.W."/>
            <person name="Priest M."/>
            <person name="Roberts A."/>
            <person name="Saif S."/>
            <person name="Shea T."/>
            <person name="Sisk P."/>
            <person name="Sykes S."/>
            <person name="Wortman J."/>
            <person name="Nusbaum C."/>
            <person name="Birren B."/>
        </authorList>
    </citation>
    <scope>NUCLEOTIDE SEQUENCE [LARGE SCALE GENOMIC DNA]</scope>
    <source>
        <strain evidence="1">CC31F</strain>
    </source>
</reference>
<dbReference type="OrthoDB" id="1071461at2"/>
<dbReference type="HOGENOM" id="CLU_1408132_0_0_10"/>
<comment type="caution">
    <text evidence="1">The sequence shown here is derived from an EMBL/GenBank/DDBJ whole genome shotgun (WGS) entry which is preliminary data.</text>
</comment>
<accession>S3YCR9</accession>
<organism evidence="1">
    <name type="scientific">Bacteroides stercoris CC31F</name>
    <dbReference type="NCBI Taxonomy" id="1073351"/>
    <lineage>
        <taxon>Bacteria</taxon>
        <taxon>Pseudomonadati</taxon>
        <taxon>Bacteroidota</taxon>
        <taxon>Bacteroidia</taxon>
        <taxon>Bacteroidales</taxon>
        <taxon>Bacteroidaceae</taxon>
        <taxon>Bacteroides</taxon>
    </lineage>
</organism>